<gene>
    <name evidence="1" type="ORF">EPI10_020652</name>
</gene>
<sequence length="66" mass="7708">MKRIVDLYSKTSEFISQRVNRIKKHVSNEEEESFASLDLILCDGAFFFNSEIIIASSLLQRKFHVQ</sequence>
<evidence type="ECO:0000313" key="1">
    <source>
        <dbReference type="EMBL" id="KAA3480202.1"/>
    </source>
</evidence>
<comment type="caution">
    <text evidence="1">The sequence shown here is derived from an EMBL/GenBank/DDBJ whole genome shotgun (WGS) entry which is preliminary data.</text>
</comment>
<keyword evidence="2" id="KW-1185">Reference proteome</keyword>
<organism evidence="1 2">
    <name type="scientific">Gossypium australe</name>
    <dbReference type="NCBI Taxonomy" id="47621"/>
    <lineage>
        <taxon>Eukaryota</taxon>
        <taxon>Viridiplantae</taxon>
        <taxon>Streptophyta</taxon>
        <taxon>Embryophyta</taxon>
        <taxon>Tracheophyta</taxon>
        <taxon>Spermatophyta</taxon>
        <taxon>Magnoliopsida</taxon>
        <taxon>eudicotyledons</taxon>
        <taxon>Gunneridae</taxon>
        <taxon>Pentapetalae</taxon>
        <taxon>rosids</taxon>
        <taxon>malvids</taxon>
        <taxon>Malvales</taxon>
        <taxon>Malvaceae</taxon>
        <taxon>Malvoideae</taxon>
        <taxon>Gossypium</taxon>
    </lineage>
</organism>
<dbReference type="EMBL" id="SMMG02000003">
    <property type="protein sequence ID" value="KAA3480202.1"/>
    <property type="molecule type" value="Genomic_DNA"/>
</dbReference>
<dbReference type="Proteomes" id="UP000325315">
    <property type="component" value="Unassembled WGS sequence"/>
</dbReference>
<evidence type="ECO:0000313" key="2">
    <source>
        <dbReference type="Proteomes" id="UP000325315"/>
    </source>
</evidence>
<proteinExistence type="predicted"/>
<name>A0A5B6WH62_9ROSI</name>
<reference evidence="2" key="1">
    <citation type="journal article" date="2019" name="Plant Biotechnol. J.">
        <title>Genome sequencing of the Australian wild diploid species Gossypium australe highlights disease resistance and delayed gland morphogenesis.</title>
        <authorList>
            <person name="Cai Y."/>
            <person name="Cai X."/>
            <person name="Wang Q."/>
            <person name="Wang P."/>
            <person name="Zhang Y."/>
            <person name="Cai C."/>
            <person name="Xu Y."/>
            <person name="Wang K."/>
            <person name="Zhou Z."/>
            <person name="Wang C."/>
            <person name="Geng S."/>
            <person name="Li B."/>
            <person name="Dong Q."/>
            <person name="Hou Y."/>
            <person name="Wang H."/>
            <person name="Ai P."/>
            <person name="Liu Z."/>
            <person name="Yi F."/>
            <person name="Sun M."/>
            <person name="An G."/>
            <person name="Cheng J."/>
            <person name="Zhang Y."/>
            <person name="Shi Q."/>
            <person name="Xie Y."/>
            <person name="Shi X."/>
            <person name="Chang Y."/>
            <person name="Huang F."/>
            <person name="Chen Y."/>
            <person name="Hong S."/>
            <person name="Mi L."/>
            <person name="Sun Q."/>
            <person name="Zhang L."/>
            <person name="Zhou B."/>
            <person name="Peng R."/>
            <person name="Zhang X."/>
            <person name="Liu F."/>
        </authorList>
    </citation>
    <scope>NUCLEOTIDE SEQUENCE [LARGE SCALE GENOMIC DNA]</scope>
    <source>
        <strain evidence="2">cv. PA1801</strain>
    </source>
</reference>
<protein>
    <submittedName>
        <fullName evidence="1">Uncharacterized protein</fullName>
    </submittedName>
</protein>
<dbReference type="AlphaFoldDB" id="A0A5B6WH62"/>
<accession>A0A5B6WH62</accession>